<dbReference type="GO" id="GO:0005524">
    <property type="term" value="F:ATP binding"/>
    <property type="evidence" value="ECO:0007669"/>
    <property type="project" value="UniProtKB-KW"/>
</dbReference>
<dbReference type="Proteomes" id="UP001595821">
    <property type="component" value="Unassembled WGS sequence"/>
</dbReference>
<dbReference type="Gene3D" id="1.10.560.10">
    <property type="entry name" value="GroEL-like equatorial domain"/>
    <property type="match status" value="1"/>
</dbReference>
<dbReference type="Gene3D" id="3.50.7.10">
    <property type="entry name" value="GroEL"/>
    <property type="match status" value="1"/>
</dbReference>
<keyword evidence="3 5" id="KW-0067">ATP-binding</keyword>
<dbReference type="AlphaFoldDB" id="A0ABD5NYL1"/>
<dbReference type="RefSeq" id="WP_246975900.1">
    <property type="nucleotide sequence ID" value="NZ_CP095398.1"/>
</dbReference>
<protein>
    <submittedName>
        <fullName evidence="7">Thermosome subunit alpha</fullName>
    </submittedName>
</protein>
<proteinExistence type="inferred from homology"/>
<sequence>MHNGGYQSVLSGGDDVQRLEGRDAQSANFAAGKALSETIKTTLGPNGLDKLLVTSDGHVVVTNDGASIVDRMEITHPAAQSIVDVAERQQSRVGDGTTSAIVLAGELLANAEGLLEDGVHQTTITRGYARAAERALDALDEQTTTVDPTDEDQLRDVAKTVITGKWDERASTFLAAKAVDVVLAIEQDGAIDAAKITRKAIPGSSYYDSEVVDGLVIDMDTSSTTSVSPEPGPPDAIADATVALIDGQLTIETATGQGAVSVESPEDLHAFREYEEDVYETHVRRIVDAGADVVFCQKSIDDRVRYLLAREGILAVERTRQDELEKLGRATGARPVGTIDDLTPEATGRARRVERRDVGATELAVVEGRDDVEQVSLVLRGGTQHVADETKRVIDDCLRVLTRAIEDGVVVPGGGAAEIHVARDLREFASSVSDREQLAVEAFADAIEVIPRILAESSGLNPIDAVVELRARHYDGDRTAGLALESGTIADAVARGVVEPLAVKKQAIASATEAANTLVRVDEVVSVTRDGAAHADDEHDHDHGPGGIVESTEGYPWAVGHSMGH</sequence>
<dbReference type="Pfam" id="PF00118">
    <property type="entry name" value="Cpn60_TCP1"/>
    <property type="match status" value="1"/>
</dbReference>
<comment type="caution">
    <text evidence="7">The sequence shown here is derived from an EMBL/GenBank/DDBJ whole genome shotgun (WGS) entry which is preliminary data.</text>
</comment>
<evidence type="ECO:0000256" key="5">
    <source>
        <dbReference type="RuleBase" id="RU004187"/>
    </source>
</evidence>
<feature type="compositionally biased region" description="Basic and acidic residues" evidence="6">
    <location>
        <begin position="533"/>
        <end position="544"/>
    </location>
</feature>
<dbReference type="Gene3D" id="3.30.260.10">
    <property type="entry name" value="TCP-1-like chaperonin intermediate domain"/>
    <property type="match status" value="1"/>
</dbReference>
<dbReference type="PROSITE" id="PS00750">
    <property type="entry name" value="TCP1_1"/>
    <property type="match status" value="1"/>
</dbReference>
<comment type="similarity">
    <text evidence="1 5">Belongs to the TCP-1 chaperonin family.</text>
</comment>
<dbReference type="InterPro" id="IPR002194">
    <property type="entry name" value="Chaperonin_TCP-1_CS"/>
</dbReference>
<dbReference type="InterPro" id="IPR054827">
    <property type="entry name" value="thermosome_alpha"/>
</dbReference>
<dbReference type="InterPro" id="IPR017998">
    <property type="entry name" value="Chaperone_TCP-1"/>
</dbReference>
<dbReference type="PRINTS" id="PR00304">
    <property type="entry name" value="TCOMPLEXTCP1"/>
</dbReference>
<dbReference type="GeneID" id="71855866"/>
<reference evidence="7 8" key="1">
    <citation type="journal article" date="2014" name="Int. J. Syst. Evol. Microbiol.">
        <title>Complete genome sequence of Corynebacterium casei LMG S-19264T (=DSM 44701T), isolated from a smear-ripened cheese.</title>
        <authorList>
            <consortium name="US DOE Joint Genome Institute (JGI-PGF)"/>
            <person name="Walter F."/>
            <person name="Albersmeier A."/>
            <person name="Kalinowski J."/>
            <person name="Ruckert C."/>
        </authorList>
    </citation>
    <scope>NUCLEOTIDE SEQUENCE [LARGE SCALE GENOMIC DNA]</scope>
    <source>
        <strain evidence="7 8">IBRC-M 10912</strain>
    </source>
</reference>
<evidence type="ECO:0000256" key="3">
    <source>
        <dbReference type="ARBA" id="ARBA00022840"/>
    </source>
</evidence>
<gene>
    <name evidence="7" type="primary">thsA</name>
    <name evidence="7" type="ORF">ACFOZ7_07585</name>
</gene>
<dbReference type="NCBIfam" id="NF041083">
    <property type="entry name" value="thermosome_beta"/>
    <property type="match status" value="1"/>
</dbReference>
<dbReference type="InterPro" id="IPR002423">
    <property type="entry name" value="Cpn60/GroEL/TCP-1"/>
</dbReference>
<dbReference type="EMBL" id="JBHSDJ010000019">
    <property type="protein sequence ID" value="MFC4246860.1"/>
    <property type="molecule type" value="Genomic_DNA"/>
</dbReference>
<dbReference type="InterPro" id="IPR053374">
    <property type="entry name" value="TCP-1_chaperonin"/>
</dbReference>
<evidence type="ECO:0000256" key="4">
    <source>
        <dbReference type="ARBA" id="ARBA00023186"/>
    </source>
</evidence>
<dbReference type="NCBIfam" id="NF041082">
    <property type="entry name" value="thermosome_alpha"/>
    <property type="match status" value="1"/>
</dbReference>
<name>A0ABD5NYL1_9EURY</name>
<evidence type="ECO:0000313" key="8">
    <source>
        <dbReference type="Proteomes" id="UP001595821"/>
    </source>
</evidence>
<dbReference type="SUPFAM" id="SSF54849">
    <property type="entry name" value="GroEL-intermediate domain like"/>
    <property type="match status" value="1"/>
</dbReference>
<dbReference type="InterPro" id="IPR027410">
    <property type="entry name" value="TCP-1-like_intermed_sf"/>
</dbReference>
<evidence type="ECO:0000256" key="2">
    <source>
        <dbReference type="ARBA" id="ARBA00022741"/>
    </source>
</evidence>
<evidence type="ECO:0000256" key="1">
    <source>
        <dbReference type="ARBA" id="ARBA00008020"/>
    </source>
</evidence>
<dbReference type="InterPro" id="IPR027413">
    <property type="entry name" value="GROEL-like_equatorial_sf"/>
</dbReference>
<dbReference type="InterPro" id="IPR027409">
    <property type="entry name" value="GroEL-like_apical_dom_sf"/>
</dbReference>
<evidence type="ECO:0000313" key="7">
    <source>
        <dbReference type="EMBL" id="MFC4246860.1"/>
    </source>
</evidence>
<accession>A0ABD5NYL1</accession>
<evidence type="ECO:0000256" key="6">
    <source>
        <dbReference type="SAM" id="MobiDB-lite"/>
    </source>
</evidence>
<dbReference type="SUPFAM" id="SSF48592">
    <property type="entry name" value="GroEL equatorial domain-like"/>
    <property type="match status" value="1"/>
</dbReference>
<keyword evidence="4 5" id="KW-0143">Chaperone</keyword>
<feature type="region of interest" description="Disordered" evidence="6">
    <location>
        <begin position="533"/>
        <end position="553"/>
    </location>
</feature>
<keyword evidence="2 5" id="KW-0547">Nucleotide-binding</keyword>
<organism evidence="7 8">
    <name type="scientific">Natribaculum luteum</name>
    <dbReference type="NCBI Taxonomy" id="1586232"/>
    <lineage>
        <taxon>Archaea</taxon>
        <taxon>Methanobacteriati</taxon>
        <taxon>Methanobacteriota</taxon>
        <taxon>Stenosarchaea group</taxon>
        <taxon>Halobacteria</taxon>
        <taxon>Halobacteriales</taxon>
        <taxon>Natrialbaceae</taxon>
        <taxon>Natribaculum</taxon>
    </lineage>
</organism>
<dbReference type="PANTHER" id="PTHR11353">
    <property type="entry name" value="CHAPERONIN"/>
    <property type="match status" value="1"/>
</dbReference>
<dbReference type="SUPFAM" id="SSF52029">
    <property type="entry name" value="GroEL apical domain-like"/>
    <property type="match status" value="1"/>
</dbReference>